<accession>A0A645IKV5</accession>
<dbReference type="InterPro" id="IPR015943">
    <property type="entry name" value="WD40/YVTN_repeat-like_dom_sf"/>
</dbReference>
<reference evidence="1" key="1">
    <citation type="submission" date="2019-08" db="EMBL/GenBank/DDBJ databases">
        <authorList>
            <person name="Kucharzyk K."/>
            <person name="Murdoch R.W."/>
            <person name="Higgins S."/>
            <person name="Loffler F."/>
        </authorList>
    </citation>
    <scope>NUCLEOTIDE SEQUENCE</scope>
</reference>
<comment type="caution">
    <text evidence="1">The sequence shown here is derived from an EMBL/GenBank/DDBJ whole genome shotgun (WGS) entry which is preliminary data.</text>
</comment>
<sequence length="79" mass="8117">MSLGVDASVVAALPTADGRLVWVSQDGQVRLSDRDGSSVTEIDMPRAGEVLSAALVAPGRLALGSHQGVRVVDIPLGRP</sequence>
<organism evidence="1">
    <name type="scientific">bioreactor metagenome</name>
    <dbReference type="NCBI Taxonomy" id="1076179"/>
    <lineage>
        <taxon>unclassified sequences</taxon>
        <taxon>metagenomes</taxon>
        <taxon>ecological metagenomes</taxon>
    </lineage>
</organism>
<name>A0A645IKV5_9ZZZZ</name>
<protein>
    <recommendedName>
        <fullName evidence="2">Lipoprotein LpqB beta-propeller domain-containing protein</fullName>
    </recommendedName>
</protein>
<dbReference type="Gene3D" id="2.130.10.10">
    <property type="entry name" value="YVTN repeat-like/Quinoprotein amine dehydrogenase"/>
    <property type="match status" value="1"/>
</dbReference>
<dbReference type="SUPFAM" id="SSF63829">
    <property type="entry name" value="Calcium-dependent phosphotriesterase"/>
    <property type="match status" value="1"/>
</dbReference>
<evidence type="ECO:0000313" key="1">
    <source>
        <dbReference type="EMBL" id="MPN51921.1"/>
    </source>
</evidence>
<proteinExistence type="predicted"/>
<dbReference type="AlphaFoldDB" id="A0A645IKV5"/>
<dbReference type="EMBL" id="VSSQ01117501">
    <property type="protein sequence ID" value="MPN51921.1"/>
    <property type="molecule type" value="Genomic_DNA"/>
</dbReference>
<gene>
    <name evidence="1" type="ORF">SDC9_199572</name>
</gene>
<evidence type="ECO:0008006" key="2">
    <source>
        <dbReference type="Google" id="ProtNLM"/>
    </source>
</evidence>